<evidence type="ECO:0000256" key="9">
    <source>
        <dbReference type="ARBA" id="ARBA00023278"/>
    </source>
</evidence>
<dbReference type="PROSITE" id="PS50041">
    <property type="entry name" value="C_TYPE_LECTIN_2"/>
    <property type="match status" value="1"/>
</dbReference>
<dbReference type="Gene3D" id="1.20.5.360">
    <property type="entry name" value="SFTPD helical domain"/>
    <property type="match status" value="1"/>
</dbReference>
<dbReference type="InterPro" id="IPR018378">
    <property type="entry name" value="C-type_lectin_CS"/>
</dbReference>
<dbReference type="InterPro" id="IPR051077">
    <property type="entry name" value="Ca-dependent_lectin"/>
</dbReference>
<dbReference type="InterPro" id="IPR016187">
    <property type="entry name" value="CTDL_fold"/>
</dbReference>
<keyword evidence="7" id="KW-0176">Collagen</keyword>
<keyword evidence="3 11" id="KW-0732">Signal</keyword>
<feature type="compositionally biased region" description="Low complexity" evidence="10">
    <location>
        <begin position="182"/>
        <end position="193"/>
    </location>
</feature>
<evidence type="ECO:0000256" key="2">
    <source>
        <dbReference type="ARBA" id="ARBA00011267"/>
    </source>
</evidence>
<evidence type="ECO:0000256" key="5">
    <source>
        <dbReference type="ARBA" id="ARBA00022737"/>
    </source>
</evidence>
<dbReference type="GO" id="GO:0005771">
    <property type="term" value="C:multivesicular body"/>
    <property type="evidence" value="ECO:0007669"/>
    <property type="project" value="TreeGrafter"/>
</dbReference>
<dbReference type="EMBL" id="KB106278">
    <property type="protein sequence ID" value="ELK31330.1"/>
    <property type="molecule type" value="Genomic_DNA"/>
</dbReference>
<keyword evidence="14" id="KW-1185">Reference proteome</keyword>
<dbReference type="SUPFAM" id="SSF56436">
    <property type="entry name" value="C-type lectin-like"/>
    <property type="match status" value="1"/>
</dbReference>
<evidence type="ECO:0000256" key="7">
    <source>
        <dbReference type="ARBA" id="ARBA00023119"/>
    </source>
</evidence>
<protein>
    <submittedName>
        <fullName evidence="13">Pulmonary surfactant-associated protein D</fullName>
    </submittedName>
</protein>
<accession>L5LZ77</accession>
<evidence type="ECO:0000256" key="6">
    <source>
        <dbReference type="ARBA" id="ARBA00022837"/>
    </source>
</evidence>
<dbReference type="FunFam" id="3.10.100.10:FF:000045">
    <property type="entry name" value="Pulmonary surfactant-associated protein D"/>
    <property type="match status" value="1"/>
</dbReference>
<evidence type="ECO:0000256" key="1">
    <source>
        <dbReference type="ARBA" id="ARBA00007899"/>
    </source>
</evidence>
<evidence type="ECO:0000313" key="14">
    <source>
        <dbReference type="Proteomes" id="UP000010556"/>
    </source>
</evidence>
<dbReference type="SMART" id="SM00034">
    <property type="entry name" value="CLECT"/>
    <property type="match status" value="1"/>
</dbReference>
<evidence type="ECO:0000256" key="3">
    <source>
        <dbReference type="ARBA" id="ARBA00022729"/>
    </source>
</evidence>
<dbReference type="PANTHER" id="PTHR24024:SF15">
    <property type="entry name" value="PULMONARY SURFACTANT-ASSOCIATED PROTEIN D"/>
    <property type="match status" value="1"/>
</dbReference>
<reference evidence="14" key="1">
    <citation type="journal article" date="2013" name="Science">
        <title>Comparative analysis of bat genomes provides insight into the evolution of flight and immunity.</title>
        <authorList>
            <person name="Zhang G."/>
            <person name="Cowled C."/>
            <person name="Shi Z."/>
            <person name="Huang Z."/>
            <person name="Bishop-Lilly K.A."/>
            <person name="Fang X."/>
            <person name="Wynne J.W."/>
            <person name="Xiong Z."/>
            <person name="Baker M.L."/>
            <person name="Zhao W."/>
            <person name="Tachedjian M."/>
            <person name="Zhu Y."/>
            <person name="Zhou P."/>
            <person name="Jiang X."/>
            <person name="Ng J."/>
            <person name="Yang L."/>
            <person name="Wu L."/>
            <person name="Xiao J."/>
            <person name="Feng Y."/>
            <person name="Chen Y."/>
            <person name="Sun X."/>
            <person name="Zhang Y."/>
            <person name="Marsh G.A."/>
            <person name="Crameri G."/>
            <person name="Broder C.C."/>
            <person name="Frey K.G."/>
            <person name="Wang L.F."/>
            <person name="Wang J."/>
        </authorList>
    </citation>
    <scope>NUCLEOTIDE SEQUENCE [LARGE SCALE GENOMIC DNA]</scope>
</reference>
<dbReference type="InterPro" id="IPR016186">
    <property type="entry name" value="C-type_lectin-like/link_sf"/>
</dbReference>
<dbReference type="GO" id="GO:0030246">
    <property type="term" value="F:carbohydrate binding"/>
    <property type="evidence" value="ECO:0007669"/>
    <property type="project" value="UniProtKB-KW"/>
</dbReference>
<dbReference type="GO" id="GO:0005581">
    <property type="term" value="C:collagen trimer"/>
    <property type="evidence" value="ECO:0007669"/>
    <property type="project" value="UniProtKB-KW"/>
</dbReference>
<dbReference type="InterPro" id="IPR015097">
    <property type="entry name" value="Surfac_D-trimer"/>
</dbReference>
<keyword evidence="4" id="KW-0430">Lectin</keyword>
<feature type="signal peptide" evidence="11">
    <location>
        <begin position="1"/>
        <end position="18"/>
    </location>
</feature>
<dbReference type="AlphaFoldDB" id="L5LZ77"/>
<gene>
    <name evidence="13" type="ORF">MDA_GLEAN10000352</name>
</gene>
<dbReference type="SUPFAM" id="SSF57944">
    <property type="entry name" value="Triple coiled coil domain of C-type lectins"/>
    <property type="match status" value="1"/>
</dbReference>
<evidence type="ECO:0000313" key="13">
    <source>
        <dbReference type="EMBL" id="ELK31330.1"/>
    </source>
</evidence>
<dbReference type="FunFam" id="1.20.5.360:FF:000001">
    <property type="entry name" value="Pulmonary surfactant-associated protein D"/>
    <property type="match status" value="1"/>
</dbReference>
<dbReference type="GO" id="GO:0005615">
    <property type="term" value="C:extracellular space"/>
    <property type="evidence" value="ECO:0007669"/>
    <property type="project" value="TreeGrafter"/>
</dbReference>
<dbReference type="eggNOG" id="KOG4297">
    <property type="taxonomic scope" value="Eukaryota"/>
</dbReference>
<dbReference type="PANTHER" id="PTHR24024">
    <property type="entry name" value="PULMONARY SURFACTANT-ASSOCIATED PROTEIN A"/>
    <property type="match status" value="1"/>
</dbReference>
<dbReference type="PROSITE" id="PS00615">
    <property type="entry name" value="C_TYPE_LECTIN_1"/>
    <property type="match status" value="1"/>
</dbReference>
<feature type="compositionally biased region" description="Basic and acidic residues" evidence="10">
    <location>
        <begin position="206"/>
        <end position="218"/>
    </location>
</feature>
<name>L5LZ77_MYODS</name>
<keyword evidence="9" id="KW-0379">Hydroxylation</keyword>
<feature type="chain" id="PRO_5003970713" evidence="11">
    <location>
        <begin position="19"/>
        <end position="378"/>
    </location>
</feature>
<keyword evidence="8" id="KW-1015">Disulfide bond</keyword>
<feature type="region of interest" description="Disordered" evidence="10">
    <location>
        <begin position="182"/>
        <end position="221"/>
    </location>
</feature>
<comment type="subunit">
    <text evidence="2">Oligomeric complex of 4 set of homotrimers.</text>
</comment>
<evidence type="ECO:0000256" key="8">
    <source>
        <dbReference type="ARBA" id="ARBA00023157"/>
    </source>
</evidence>
<evidence type="ECO:0000256" key="4">
    <source>
        <dbReference type="ARBA" id="ARBA00022734"/>
    </source>
</evidence>
<feature type="domain" description="C-type lectin" evidence="12">
    <location>
        <begin position="274"/>
        <end position="377"/>
    </location>
</feature>
<dbReference type="InterPro" id="IPR001304">
    <property type="entry name" value="C-type_lectin-like"/>
</dbReference>
<organism evidence="13 14">
    <name type="scientific">Myotis davidii</name>
    <name type="common">David's myotis</name>
    <dbReference type="NCBI Taxonomy" id="225400"/>
    <lineage>
        <taxon>Eukaryota</taxon>
        <taxon>Metazoa</taxon>
        <taxon>Chordata</taxon>
        <taxon>Craniata</taxon>
        <taxon>Vertebrata</taxon>
        <taxon>Euteleostomi</taxon>
        <taxon>Mammalia</taxon>
        <taxon>Eutheria</taxon>
        <taxon>Laurasiatheria</taxon>
        <taxon>Chiroptera</taxon>
        <taxon>Yangochiroptera</taxon>
        <taxon>Vespertilionidae</taxon>
        <taxon>Myotis</taxon>
    </lineage>
</organism>
<dbReference type="Proteomes" id="UP000010556">
    <property type="component" value="Unassembled WGS sequence"/>
</dbReference>
<keyword evidence="5" id="KW-0677">Repeat</keyword>
<proteinExistence type="inferred from homology"/>
<sequence length="378" mass="41022">MNLICLPYSLALIRKVTGLLSCSFSNDVGKHLGNQTSRLQLSSDKSAATEVHEGLQVHQELEGQWGCLDLLAQLGPKETRALLENLDQRETRGHVEKWVPQACRALQEQEAPQVPKERKVPLVSVEPLGVQEKQVSDGKSWGGPSVLLCVRRKVYCWTIAPPICREGEDMGKCVLSSPSSSCLTSGPAGRSGPQGPPGARGPPGLKGDRGAPGERGPKGESGLSEITALRQQVEALQGQVRQLQGAFLQYKKVELFPNGRGIGQKVFKSAGFLKTFYEARQVCAQAGGQLPSPRSAAENHALQLLLEAENKGAAFLSMTDFKTRGSFTYPGGKTLVYSNWNPGEPNNKGGKEHCVEIYTTGKWNDKSCGERRLVICEF</sequence>
<dbReference type="Gene3D" id="3.10.100.10">
    <property type="entry name" value="Mannose-Binding Protein A, subunit A"/>
    <property type="match status" value="1"/>
</dbReference>
<evidence type="ECO:0000256" key="10">
    <source>
        <dbReference type="SAM" id="MobiDB-lite"/>
    </source>
</evidence>
<evidence type="ECO:0000256" key="11">
    <source>
        <dbReference type="SAM" id="SignalP"/>
    </source>
</evidence>
<dbReference type="Pfam" id="PF09006">
    <property type="entry name" value="Surfac_D-trimer"/>
    <property type="match status" value="1"/>
</dbReference>
<comment type="similarity">
    <text evidence="1">Belongs to the SFTPD family.</text>
</comment>
<dbReference type="Pfam" id="PF00059">
    <property type="entry name" value="Lectin_C"/>
    <property type="match status" value="1"/>
</dbReference>
<keyword evidence="6" id="KW-0106">Calcium</keyword>
<evidence type="ECO:0000259" key="12">
    <source>
        <dbReference type="PROSITE" id="PS50041"/>
    </source>
</evidence>